<dbReference type="InterPro" id="IPR040678">
    <property type="entry name" value="AbrB_C"/>
</dbReference>
<dbReference type="Proteomes" id="UP000014028">
    <property type="component" value="Unassembled WGS sequence"/>
</dbReference>
<evidence type="ECO:0000313" key="4">
    <source>
        <dbReference type="Proteomes" id="UP000014028"/>
    </source>
</evidence>
<name>A0A9W5VQA2_BACCE</name>
<reference evidence="3 4" key="1">
    <citation type="submission" date="2012-12" db="EMBL/GenBank/DDBJ databases">
        <title>The Genome Sequence of Bacillus cereus VD184.</title>
        <authorList>
            <consortium name="The Broad Institute Genome Sequencing Platform"/>
            <consortium name="The Broad Institute Genome Sequencing Center for Infectious Disease"/>
            <person name="Feldgarden M."/>
            <person name="Van der Auwera G.A."/>
            <person name="Mahillon J."/>
            <person name="Duprez V."/>
            <person name="Timmery S."/>
            <person name="Mattelet C."/>
            <person name="Dierick K."/>
            <person name="Sun M."/>
            <person name="Yu Z."/>
            <person name="Zhu L."/>
            <person name="Hu X."/>
            <person name="Shank E.B."/>
            <person name="Swiecicka I."/>
            <person name="Hansen B.M."/>
            <person name="Andrup L."/>
            <person name="Walker B."/>
            <person name="Young S.K."/>
            <person name="Zeng Q."/>
            <person name="Gargeya S."/>
            <person name="Fitzgerald M."/>
            <person name="Haas B."/>
            <person name="Abouelleil A."/>
            <person name="Alvarado L."/>
            <person name="Arachchi H.M."/>
            <person name="Berlin A.M."/>
            <person name="Chapman S.B."/>
            <person name="Dewar J."/>
            <person name="Goldberg J."/>
            <person name="Griggs A."/>
            <person name="Gujja S."/>
            <person name="Hansen M."/>
            <person name="Howarth C."/>
            <person name="Imamovic A."/>
            <person name="Larimer J."/>
            <person name="McCowan C."/>
            <person name="Murphy C."/>
            <person name="Neiman D."/>
            <person name="Pearson M."/>
            <person name="Priest M."/>
            <person name="Roberts A."/>
            <person name="Saif S."/>
            <person name="Shea T."/>
            <person name="Sisk P."/>
            <person name="Sykes S."/>
            <person name="Wortman J."/>
            <person name="Nusbaum C."/>
            <person name="Birren B."/>
        </authorList>
    </citation>
    <scope>NUCLEOTIDE SEQUENCE [LARGE SCALE GENOMIC DNA]</scope>
    <source>
        <strain evidence="3 4">VD184</strain>
    </source>
</reference>
<dbReference type="InterPro" id="IPR037914">
    <property type="entry name" value="SpoVT-AbrB_sf"/>
</dbReference>
<evidence type="ECO:0000259" key="2">
    <source>
        <dbReference type="PROSITE" id="PS51740"/>
    </source>
</evidence>
<feature type="domain" description="SpoVT-AbrB" evidence="2">
    <location>
        <begin position="5"/>
        <end position="50"/>
    </location>
</feature>
<dbReference type="AlphaFoldDB" id="A0A9W5VQA2"/>
<organism evidence="3 4">
    <name type="scientific">Bacillus cereus VD184</name>
    <dbReference type="NCBI Taxonomy" id="1053242"/>
    <lineage>
        <taxon>Bacteria</taxon>
        <taxon>Bacillati</taxon>
        <taxon>Bacillota</taxon>
        <taxon>Bacilli</taxon>
        <taxon>Bacillales</taxon>
        <taxon>Bacillaceae</taxon>
        <taxon>Bacillus</taxon>
        <taxon>Bacillus cereus group</taxon>
    </lineage>
</organism>
<dbReference type="InterPro" id="IPR052731">
    <property type="entry name" value="B_subtilis_Trans_State_Reg"/>
</dbReference>
<gene>
    <name evidence="3" type="ORF">IKC_06432</name>
</gene>
<dbReference type="RefSeq" id="WP_016123610.1">
    <property type="nucleotide sequence ID" value="NZ_KB976838.1"/>
</dbReference>
<evidence type="ECO:0000256" key="1">
    <source>
        <dbReference type="PROSITE-ProRule" id="PRU01076"/>
    </source>
</evidence>
<dbReference type="InterPro" id="IPR007159">
    <property type="entry name" value="SpoVT-AbrB_dom"/>
</dbReference>
<evidence type="ECO:0000313" key="3">
    <source>
        <dbReference type="EMBL" id="EOQ04626.1"/>
    </source>
</evidence>
<dbReference type="PANTHER" id="PTHR36432">
    <property type="match status" value="1"/>
</dbReference>
<keyword evidence="1" id="KW-0238">DNA-binding</keyword>
<dbReference type="PANTHER" id="PTHR36432:SF4">
    <property type="entry name" value="TRANSITION STATE REGULATOR ABH-RELATED"/>
    <property type="match status" value="1"/>
</dbReference>
<dbReference type="SMART" id="SM00966">
    <property type="entry name" value="SpoVT_AbrB"/>
    <property type="match status" value="1"/>
</dbReference>
<dbReference type="Pfam" id="PF18277">
    <property type="entry name" value="AbrB_C"/>
    <property type="match status" value="1"/>
</dbReference>
<dbReference type="PROSITE" id="PS51740">
    <property type="entry name" value="SPOVT_ABRB"/>
    <property type="match status" value="1"/>
</dbReference>
<proteinExistence type="predicted"/>
<dbReference type="Gene3D" id="2.10.260.10">
    <property type="match status" value="1"/>
</dbReference>
<sequence length="89" mass="9683">MKNTGMQRKLGNIGRVVLPIEIRNLAGMALGTPVEISVEGNFIRIKRHPLACQITGEVSENNVVLANGKIVLSPNGAKYVLEQLKNYIA</sequence>
<comment type="caution">
    <text evidence="3">The sequence shown here is derived from an EMBL/GenBank/DDBJ whole genome shotgun (WGS) entry which is preliminary data.</text>
</comment>
<dbReference type="GO" id="GO:0003677">
    <property type="term" value="F:DNA binding"/>
    <property type="evidence" value="ECO:0007669"/>
    <property type="project" value="UniProtKB-UniRule"/>
</dbReference>
<dbReference type="EMBL" id="AHFK01000086">
    <property type="protein sequence ID" value="EOQ04626.1"/>
    <property type="molecule type" value="Genomic_DNA"/>
</dbReference>
<dbReference type="SUPFAM" id="SSF89447">
    <property type="entry name" value="AbrB/MazE/MraZ-like"/>
    <property type="match status" value="1"/>
</dbReference>
<accession>A0A9W5VQA2</accession>
<protein>
    <recommendedName>
        <fullName evidence="2">SpoVT-AbrB domain-containing protein</fullName>
    </recommendedName>
</protein>